<organism evidence="11 12">
    <name type="scientific">Litoribrevibacter euphylliae</name>
    <dbReference type="NCBI Taxonomy" id="1834034"/>
    <lineage>
        <taxon>Bacteria</taxon>
        <taxon>Pseudomonadati</taxon>
        <taxon>Pseudomonadota</taxon>
        <taxon>Gammaproteobacteria</taxon>
        <taxon>Oceanospirillales</taxon>
        <taxon>Oceanospirillaceae</taxon>
        <taxon>Litoribrevibacter</taxon>
    </lineage>
</organism>
<evidence type="ECO:0000313" key="12">
    <source>
        <dbReference type="Proteomes" id="UP001595476"/>
    </source>
</evidence>
<comment type="subcellular location">
    <subcellularLocation>
        <location evidence="1">Cell inner membrane</location>
        <topology evidence="1">Multi-pass membrane protein</topology>
    </subcellularLocation>
</comment>
<feature type="domain" description="T-SNARE coiled-coil homology" evidence="10">
    <location>
        <begin position="575"/>
        <end position="637"/>
    </location>
</feature>
<reference evidence="12" key="1">
    <citation type="journal article" date="2019" name="Int. J. Syst. Evol. Microbiol.">
        <title>The Global Catalogue of Microorganisms (GCM) 10K type strain sequencing project: providing services to taxonomists for standard genome sequencing and annotation.</title>
        <authorList>
            <consortium name="The Broad Institute Genomics Platform"/>
            <consortium name="The Broad Institute Genome Sequencing Center for Infectious Disease"/>
            <person name="Wu L."/>
            <person name="Ma J."/>
        </authorList>
    </citation>
    <scope>NUCLEOTIDE SEQUENCE [LARGE SCALE GENOMIC DNA]</scope>
    <source>
        <strain evidence="12">KCTC 52438</strain>
    </source>
</reference>
<dbReference type="InterPro" id="IPR000727">
    <property type="entry name" value="T_SNARE_dom"/>
</dbReference>
<dbReference type="PRINTS" id="PR00260">
    <property type="entry name" value="CHEMTRNSDUCR"/>
</dbReference>
<evidence type="ECO:0000256" key="6">
    <source>
        <dbReference type="ARBA" id="ARBA00023224"/>
    </source>
</evidence>
<dbReference type="PROSITE" id="PS50111">
    <property type="entry name" value="CHEMOTAXIS_TRANSDUC_2"/>
    <property type="match status" value="1"/>
</dbReference>
<sequence length="660" mass="73399">MNIKTLTIFNTSCLAAIAIGLASLTHFGLDSIDSRFEENKAFNQIISNYRIHVRSVVSRYLRSGDALLLSEAEETLSDAISQTQQYKDSHEGTPQLDEVLLSSDNLLNLLKTDVRAAGKMSGNIELLLDQNEREIASSLDSLKDLAEDSRVNLDSTADSDLSNQWASYTAEAQYELVNLSLLRRNYFNAPTDAAFTAINAKLDEITKLVMQLNALNLLPNQSFESEDDFDFFAEEEEDEENKSEDIRNELGYLIKRYPDELSRTRNQQKSIQNTMNQVNHYLDEIDSQLTDIAQTNQGFLSDELRQYEMRMLILIGFIIVIALLVDQIQRRVGGRIQEITPYFSRYSRGDFTQEFNVSAITSELQSLIRSGGRLREYMIELLTSMRNQAHSLTNLSNNISHTSESIHHHSQQQLEEATSIHASMTDVNQTFQQVAQNAAHAAEATVEANASVEQGQQQFKAIESNIEEMLAGVNQAASTIEDLKHQTGDINQVLTVIESIAEQTNLLALNAAIEAARAGEHGRGFSVVADEVRQLSVRTSESTQEIKNIISNLQSVAAQSVTLMHQQVGKAEQSQQSASTASMALADIANSVLKIKDVNINIASTTEEQAAIVDNINHNIGKIRSLSEETAESISTTLTQSKELNGISEGIQESMKRFHI</sequence>
<keyword evidence="6 8" id="KW-0807">Transducer</keyword>
<keyword evidence="12" id="KW-1185">Reference proteome</keyword>
<comment type="similarity">
    <text evidence="7">Belongs to the methyl-accepting chemotaxis (MCP) protein family.</text>
</comment>
<dbReference type="Pfam" id="PF00015">
    <property type="entry name" value="MCPsignal"/>
    <property type="match status" value="1"/>
</dbReference>
<dbReference type="InterPro" id="IPR004089">
    <property type="entry name" value="MCPsignal_dom"/>
</dbReference>
<protein>
    <submittedName>
        <fullName evidence="11">Methyl-accepting chemotaxis protein</fullName>
    </submittedName>
</protein>
<evidence type="ECO:0000256" key="4">
    <source>
        <dbReference type="ARBA" id="ARBA00022989"/>
    </source>
</evidence>
<dbReference type="InterPro" id="IPR004090">
    <property type="entry name" value="Chemotax_Me-accpt_rcpt"/>
</dbReference>
<evidence type="ECO:0000256" key="5">
    <source>
        <dbReference type="ARBA" id="ARBA00023136"/>
    </source>
</evidence>
<evidence type="ECO:0000256" key="1">
    <source>
        <dbReference type="ARBA" id="ARBA00004429"/>
    </source>
</evidence>
<gene>
    <name evidence="11" type="ORF">ACFOEK_02070</name>
</gene>
<dbReference type="PANTHER" id="PTHR32089:SF119">
    <property type="entry name" value="METHYL-ACCEPTING CHEMOTAXIS PROTEIN CTPL"/>
    <property type="match status" value="1"/>
</dbReference>
<evidence type="ECO:0000259" key="10">
    <source>
        <dbReference type="PROSITE" id="PS50192"/>
    </source>
</evidence>
<dbReference type="SMART" id="SM00283">
    <property type="entry name" value="MA"/>
    <property type="match status" value="1"/>
</dbReference>
<keyword evidence="2" id="KW-0997">Cell inner membrane</keyword>
<dbReference type="SUPFAM" id="SSF58104">
    <property type="entry name" value="Methyl-accepting chemotaxis protein (MCP) signaling domain"/>
    <property type="match status" value="1"/>
</dbReference>
<dbReference type="RefSeq" id="WP_386715444.1">
    <property type="nucleotide sequence ID" value="NZ_JBHRSZ010000002.1"/>
</dbReference>
<dbReference type="Gene3D" id="1.10.287.950">
    <property type="entry name" value="Methyl-accepting chemotaxis protein"/>
    <property type="match status" value="1"/>
</dbReference>
<feature type="domain" description="Methyl-accepting transducer" evidence="9">
    <location>
        <begin position="388"/>
        <end position="624"/>
    </location>
</feature>
<proteinExistence type="inferred from homology"/>
<dbReference type="PANTHER" id="PTHR32089">
    <property type="entry name" value="METHYL-ACCEPTING CHEMOTAXIS PROTEIN MCPB"/>
    <property type="match status" value="1"/>
</dbReference>
<keyword evidence="5" id="KW-0472">Membrane</keyword>
<evidence type="ECO:0000256" key="2">
    <source>
        <dbReference type="ARBA" id="ARBA00022519"/>
    </source>
</evidence>
<evidence type="ECO:0000256" key="3">
    <source>
        <dbReference type="ARBA" id="ARBA00022692"/>
    </source>
</evidence>
<dbReference type="Proteomes" id="UP001595476">
    <property type="component" value="Unassembled WGS sequence"/>
</dbReference>
<name>A0ABV7H7W3_9GAMM</name>
<keyword evidence="3" id="KW-0812">Transmembrane</keyword>
<evidence type="ECO:0000256" key="7">
    <source>
        <dbReference type="ARBA" id="ARBA00029447"/>
    </source>
</evidence>
<comment type="caution">
    <text evidence="11">The sequence shown here is derived from an EMBL/GenBank/DDBJ whole genome shotgun (WGS) entry which is preliminary data.</text>
</comment>
<evidence type="ECO:0000256" key="8">
    <source>
        <dbReference type="PROSITE-ProRule" id="PRU00284"/>
    </source>
</evidence>
<evidence type="ECO:0000313" key="11">
    <source>
        <dbReference type="EMBL" id="MFC3149807.1"/>
    </source>
</evidence>
<dbReference type="PROSITE" id="PS50192">
    <property type="entry name" value="T_SNARE"/>
    <property type="match status" value="1"/>
</dbReference>
<keyword evidence="2" id="KW-1003">Cell membrane</keyword>
<evidence type="ECO:0000259" key="9">
    <source>
        <dbReference type="PROSITE" id="PS50111"/>
    </source>
</evidence>
<accession>A0ABV7H7W3</accession>
<dbReference type="EMBL" id="JBHRSZ010000002">
    <property type="protein sequence ID" value="MFC3149807.1"/>
    <property type="molecule type" value="Genomic_DNA"/>
</dbReference>
<keyword evidence="4" id="KW-1133">Transmembrane helix</keyword>